<organism evidence="2 3">
    <name type="scientific">Trapa natans</name>
    <name type="common">Water chestnut</name>
    <dbReference type="NCBI Taxonomy" id="22666"/>
    <lineage>
        <taxon>Eukaryota</taxon>
        <taxon>Viridiplantae</taxon>
        <taxon>Streptophyta</taxon>
        <taxon>Embryophyta</taxon>
        <taxon>Tracheophyta</taxon>
        <taxon>Spermatophyta</taxon>
        <taxon>Magnoliopsida</taxon>
        <taxon>eudicotyledons</taxon>
        <taxon>Gunneridae</taxon>
        <taxon>Pentapetalae</taxon>
        <taxon>rosids</taxon>
        <taxon>malvids</taxon>
        <taxon>Myrtales</taxon>
        <taxon>Lythraceae</taxon>
        <taxon>Trapa</taxon>
    </lineage>
</organism>
<evidence type="ECO:0000313" key="3">
    <source>
        <dbReference type="Proteomes" id="UP001346149"/>
    </source>
</evidence>
<dbReference type="SUPFAM" id="SSF49785">
    <property type="entry name" value="Galactose-binding domain-like"/>
    <property type="match status" value="1"/>
</dbReference>
<dbReference type="AlphaFoldDB" id="A0AAN7RHG9"/>
<dbReference type="Proteomes" id="UP001346149">
    <property type="component" value="Unassembled WGS sequence"/>
</dbReference>
<gene>
    <name evidence="2" type="ORF">SAY86_001263</name>
</gene>
<dbReference type="Pfam" id="PF06045">
    <property type="entry name" value="Rhamnogal_lyase"/>
    <property type="match status" value="1"/>
</dbReference>
<sequence length="420" mass="47317">MESIGYLKVLFMGPFSGLWCATAMKSKLLPPISFFSKRLSNLPARITAPAGRGANQEAPTPGIQPIRPSPAVVLDNGIVRVTLANPEGSITGIQYCGVDNLLEVSNGESNRGYWDVVWSAMGTTRTKGVLDRLEGTELEVVVQNEEQVELSFTRSWNFSLSETVVPMNVDKRFVLLRGSSGFYTYAIYEHLAEWPGFIIDNTRTVFKLRKDKFHYMAIADNRQRFMPLPDDRDPPRGQVLAYPEAVRLVDPVEPEFQGEFKLEEQKWPYSFPASEDFTPADQRGKVSGRLLLLDRKKENGTYEGTAWQIKFTLDAVDANETYTLQVALATAHVSEVQIRFNKADEDPPLFTTGVIGRDNTIARHGIHGLYWYFTVNVPGIWLSSGENTIFLRQKMSGRSPFQGVMYDYIRFEGPSYSRPA</sequence>
<name>A0AAN7RHG9_TRANT</name>
<feature type="domain" description="Rhamnogalacturonan lyase" evidence="1">
    <location>
        <begin position="297"/>
        <end position="411"/>
    </location>
</feature>
<dbReference type="InterPro" id="IPR010325">
    <property type="entry name" value="Rhamnogal_lyase"/>
</dbReference>
<keyword evidence="3" id="KW-1185">Reference proteome</keyword>
<accession>A0AAN7RHG9</accession>
<dbReference type="Pfam" id="PF14683">
    <property type="entry name" value="CBM-like"/>
    <property type="match status" value="1"/>
</dbReference>
<dbReference type="Gene3D" id="2.60.120.260">
    <property type="entry name" value="Galactose-binding domain-like"/>
    <property type="match status" value="1"/>
</dbReference>
<proteinExistence type="predicted"/>
<protein>
    <recommendedName>
        <fullName evidence="1">Rhamnogalacturonan lyase domain-containing protein</fullName>
    </recommendedName>
</protein>
<evidence type="ECO:0000259" key="1">
    <source>
        <dbReference type="Pfam" id="PF14683"/>
    </source>
</evidence>
<dbReference type="PANTHER" id="PTHR32018:SF1">
    <property type="entry name" value="RHAMNOGALACTURONAN ENDOLYASE"/>
    <property type="match status" value="1"/>
</dbReference>
<reference evidence="2 3" key="1">
    <citation type="journal article" date="2023" name="Hortic Res">
        <title>Pangenome of water caltrop reveals structural variations and asymmetric subgenome divergence after allopolyploidization.</title>
        <authorList>
            <person name="Zhang X."/>
            <person name="Chen Y."/>
            <person name="Wang L."/>
            <person name="Yuan Y."/>
            <person name="Fang M."/>
            <person name="Shi L."/>
            <person name="Lu R."/>
            <person name="Comes H.P."/>
            <person name="Ma Y."/>
            <person name="Chen Y."/>
            <person name="Huang G."/>
            <person name="Zhou Y."/>
            <person name="Zheng Z."/>
            <person name="Qiu Y."/>
        </authorList>
    </citation>
    <scope>NUCLEOTIDE SEQUENCE [LARGE SCALE GENOMIC DNA]</scope>
    <source>
        <strain evidence="2">F231</strain>
    </source>
</reference>
<dbReference type="InterPro" id="IPR029411">
    <property type="entry name" value="RG-lyase_III"/>
</dbReference>
<dbReference type="InterPro" id="IPR008979">
    <property type="entry name" value="Galactose-bd-like_sf"/>
</dbReference>
<comment type="caution">
    <text evidence="2">The sequence shown here is derived from an EMBL/GenBank/DDBJ whole genome shotgun (WGS) entry which is preliminary data.</text>
</comment>
<dbReference type="PANTHER" id="PTHR32018">
    <property type="entry name" value="RHAMNOGALACTURONATE LYASE FAMILY PROTEIN"/>
    <property type="match status" value="1"/>
</dbReference>
<dbReference type="EMBL" id="JAXQNO010000002">
    <property type="protein sequence ID" value="KAK4803060.1"/>
    <property type="molecule type" value="Genomic_DNA"/>
</dbReference>
<evidence type="ECO:0000313" key="2">
    <source>
        <dbReference type="EMBL" id="KAK4803060.1"/>
    </source>
</evidence>
<dbReference type="InterPro" id="IPR051850">
    <property type="entry name" value="Polysacch_Lyase_4"/>
</dbReference>